<dbReference type="InterPro" id="IPR052170">
    <property type="entry name" value="M29_Exopeptidase"/>
</dbReference>
<organism evidence="10 11">
    <name type="scientific">Candidatus Zambryskibacteria bacterium CG10_big_fil_rev_8_21_14_0_10_42_12</name>
    <dbReference type="NCBI Taxonomy" id="1975115"/>
    <lineage>
        <taxon>Bacteria</taxon>
        <taxon>Candidatus Zambryskiibacteriota</taxon>
    </lineage>
</organism>
<dbReference type="InterPro" id="IPR000787">
    <property type="entry name" value="Peptidase_M29"/>
</dbReference>
<dbReference type="Gene3D" id="3.40.1830.10">
    <property type="entry name" value="Thermophilic metalloprotease (M29)"/>
    <property type="match status" value="1"/>
</dbReference>
<dbReference type="GO" id="GO:0008237">
    <property type="term" value="F:metallopeptidase activity"/>
    <property type="evidence" value="ECO:0007669"/>
    <property type="project" value="UniProtKB-KW"/>
</dbReference>
<name>A0A2H0QVR7_9BACT</name>
<evidence type="ECO:0000256" key="9">
    <source>
        <dbReference type="ARBA" id="ARBA00023049"/>
    </source>
</evidence>
<keyword evidence="5" id="KW-0031">Aminopeptidase</keyword>
<dbReference type="InterPro" id="IPR035097">
    <property type="entry name" value="M29_N-terminal"/>
</dbReference>
<evidence type="ECO:0000256" key="5">
    <source>
        <dbReference type="ARBA" id="ARBA00022438"/>
    </source>
</evidence>
<evidence type="ECO:0000256" key="7">
    <source>
        <dbReference type="ARBA" id="ARBA00022723"/>
    </source>
</evidence>
<comment type="caution">
    <text evidence="10">The sequence shown here is derived from an EMBL/GenBank/DDBJ whole genome shotgun (WGS) entry which is preliminary data.</text>
</comment>
<keyword evidence="7" id="KW-0479">Metal-binding</keyword>
<proteinExistence type="inferred from homology"/>
<keyword evidence="9 10" id="KW-0482">Metalloprotease</keyword>
<comment type="cofactor">
    <cofactor evidence="2">
        <name>Mg(2+)</name>
        <dbReference type="ChEBI" id="CHEBI:18420"/>
    </cofactor>
</comment>
<comment type="cofactor">
    <cofactor evidence="1">
        <name>Co(2+)</name>
        <dbReference type="ChEBI" id="CHEBI:48828"/>
    </cofactor>
</comment>
<evidence type="ECO:0000256" key="1">
    <source>
        <dbReference type="ARBA" id="ARBA00001941"/>
    </source>
</evidence>
<dbReference type="EMBL" id="PCXL01000011">
    <property type="protein sequence ID" value="PIR38372.1"/>
    <property type="molecule type" value="Genomic_DNA"/>
</dbReference>
<evidence type="ECO:0000256" key="4">
    <source>
        <dbReference type="ARBA" id="ARBA00008236"/>
    </source>
</evidence>
<comment type="similarity">
    <text evidence="4">Belongs to the peptidase M29 family.</text>
</comment>
<dbReference type="Pfam" id="PF02073">
    <property type="entry name" value="Peptidase_M29"/>
    <property type="match status" value="1"/>
</dbReference>
<dbReference type="SUPFAM" id="SSF144052">
    <property type="entry name" value="Thermophilic metalloprotease-like"/>
    <property type="match status" value="1"/>
</dbReference>
<dbReference type="PANTHER" id="PTHR34448">
    <property type="entry name" value="AMINOPEPTIDASE"/>
    <property type="match status" value="1"/>
</dbReference>
<dbReference type="Proteomes" id="UP000231333">
    <property type="component" value="Unassembled WGS sequence"/>
</dbReference>
<reference evidence="10 11" key="1">
    <citation type="submission" date="2017-09" db="EMBL/GenBank/DDBJ databases">
        <title>Depth-based differentiation of microbial function through sediment-hosted aquifers and enrichment of novel symbionts in the deep terrestrial subsurface.</title>
        <authorList>
            <person name="Probst A.J."/>
            <person name="Ladd B."/>
            <person name="Jarett J.K."/>
            <person name="Geller-Mcgrath D.E."/>
            <person name="Sieber C.M."/>
            <person name="Emerson J.B."/>
            <person name="Anantharaman K."/>
            <person name="Thomas B.C."/>
            <person name="Malmstrom R."/>
            <person name="Stieglmeier M."/>
            <person name="Klingl A."/>
            <person name="Woyke T."/>
            <person name="Ryan C.M."/>
            <person name="Banfield J.F."/>
        </authorList>
    </citation>
    <scope>NUCLEOTIDE SEQUENCE [LARGE SCALE GENOMIC DNA]</scope>
    <source>
        <strain evidence="10">CG10_big_fil_rev_8_21_14_0_10_42_12</strain>
    </source>
</reference>
<keyword evidence="8" id="KW-0378">Hydrolase</keyword>
<protein>
    <submittedName>
        <fullName evidence="10">Thermophilic metalloprotease (M29) superfamily</fullName>
    </submittedName>
</protein>
<dbReference type="PANTHER" id="PTHR34448:SF3">
    <property type="entry name" value="AMINOPEPTIDASE AMPS"/>
    <property type="match status" value="1"/>
</dbReference>
<evidence type="ECO:0000313" key="10">
    <source>
        <dbReference type="EMBL" id="PIR38372.1"/>
    </source>
</evidence>
<gene>
    <name evidence="10" type="ORF">COV34_02070</name>
</gene>
<sequence length="405" mass="45917">MSFTPSQKTLERYADVLVNFAIGHGKGIKKGDVVRVVANEATKPLYKEIRKAILKAGGHIIPFYQPDDTKESNFSEDFFTLASEDQLSFFPKTYMKGLVDQVDHSITVWGDTYPEALKKADPKKLLMHEKARKHVYEWFFDKENKGKYSWTGALYGTEAMAKEAGLDLTEYWSQIIKACFLDETNPVAKWKQVDQEIKSTAKKLDKLNIQKVHLEGPDMSLDITIGDKRKWVSGGGANIPSFEIFTSPDWRGTNGRIKFNQPLYRYGNLIKGIELEFRDGIVVKSKAKKNEKLLKEMIATEGANKVGEFSLTDTRFSRITKFMAETLYDENMGGPHGNTHIALGSSYHETYTGDRVKMKQKDWQKLGFNDSSVHTDIISTTPRTVTATLKNGTEKVIYKDGMFTV</sequence>
<dbReference type="GO" id="GO:0046872">
    <property type="term" value="F:metal ion binding"/>
    <property type="evidence" value="ECO:0007669"/>
    <property type="project" value="UniProtKB-KW"/>
</dbReference>
<keyword evidence="6 10" id="KW-0645">Protease</keyword>
<evidence type="ECO:0000256" key="6">
    <source>
        <dbReference type="ARBA" id="ARBA00022670"/>
    </source>
</evidence>
<dbReference type="GO" id="GO:0004177">
    <property type="term" value="F:aminopeptidase activity"/>
    <property type="evidence" value="ECO:0007669"/>
    <property type="project" value="UniProtKB-KW"/>
</dbReference>
<dbReference type="AlphaFoldDB" id="A0A2H0QVR7"/>
<evidence type="ECO:0000256" key="3">
    <source>
        <dbReference type="ARBA" id="ARBA00001947"/>
    </source>
</evidence>
<dbReference type="PRINTS" id="PR00919">
    <property type="entry name" value="THERMOPTASE"/>
</dbReference>
<dbReference type="GO" id="GO:0006508">
    <property type="term" value="P:proteolysis"/>
    <property type="evidence" value="ECO:0007669"/>
    <property type="project" value="UniProtKB-KW"/>
</dbReference>
<evidence type="ECO:0000256" key="8">
    <source>
        <dbReference type="ARBA" id="ARBA00022801"/>
    </source>
</evidence>
<accession>A0A2H0QVR7</accession>
<evidence type="ECO:0000256" key="2">
    <source>
        <dbReference type="ARBA" id="ARBA00001946"/>
    </source>
</evidence>
<comment type="cofactor">
    <cofactor evidence="3">
        <name>Zn(2+)</name>
        <dbReference type="ChEBI" id="CHEBI:29105"/>
    </cofactor>
</comment>
<evidence type="ECO:0000313" key="11">
    <source>
        <dbReference type="Proteomes" id="UP000231333"/>
    </source>
</evidence>